<proteinExistence type="inferred from homology"/>
<organism evidence="5 6">
    <name type="scientific">Bradyrhizobium jicamae</name>
    <dbReference type="NCBI Taxonomy" id="280332"/>
    <lineage>
        <taxon>Bacteria</taxon>
        <taxon>Pseudomonadati</taxon>
        <taxon>Pseudomonadota</taxon>
        <taxon>Alphaproteobacteria</taxon>
        <taxon>Hyphomicrobiales</taxon>
        <taxon>Nitrobacteraceae</taxon>
        <taxon>Bradyrhizobium</taxon>
    </lineage>
</organism>
<keyword evidence="6" id="KW-1185">Reference proteome</keyword>
<dbReference type="PANTHER" id="PTHR30290">
    <property type="entry name" value="PERIPLASMIC BINDING COMPONENT OF ABC TRANSPORTER"/>
    <property type="match status" value="1"/>
</dbReference>
<evidence type="ECO:0000256" key="3">
    <source>
        <dbReference type="SAM" id="SignalP"/>
    </source>
</evidence>
<dbReference type="Proteomes" id="UP000050863">
    <property type="component" value="Unassembled WGS sequence"/>
</dbReference>
<name>A0A0R3KEU8_9BRAD</name>
<dbReference type="PIRSF" id="PIRSF002741">
    <property type="entry name" value="MppA"/>
    <property type="match status" value="1"/>
</dbReference>
<sequence length="530" mass="58747">MLRKIAIVAGLGLALSVTAEAQTPRKGGTIRMTAPYGSSFTSMDIHTTQRAQDEIVAKGLHRSLYIWDSAEGKPVPELAKEVTVSGGGLVHTFKLRDDAYFHHGRKMTADDVIWSFNRIMDGTKAFPGTRFVRVIEGAAEVEKGQAKEISGLKKIDDFTLEMKLTEKVDPGFYFFTALTSVYPADEGAKEGFIQKPIGLGPFKFVEHVPGSRVVMERWDRFYKPGKPYADKIVVSIMGEAAARDVAFRNKEIDTSVLGPAQYVAYQADPNLKGTIAEVAEVFTRHMGMNPAFKPFADKRVRQAINHAIDTDLIISKLVKNKAYRATSWLPLTTTSPLHDKTMKPYAFDPAKAKQLLSDAGYPTGFEFEWTTSQNESWGLPIVEAIIPMLDRVGIKVKVKQVETAVLADAIKKGDFQAYVYSMATGPDPAAALKCFYSSTPQSACNYTTFKNAGFDKLIDEAGQTDDATKRNQLLQKANALLYDEAPVWFFNYNKAVMAVQPWLKGIQLNATELTHQNVEDLWVDETSPAK</sequence>
<dbReference type="InterPro" id="IPR030678">
    <property type="entry name" value="Peptide/Ni-bd"/>
</dbReference>
<evidence type="ECO:0000313" key="6">
    <source>
        <dbReference type="Proteomes" id="UP000050863"/>
    </source>
</evidence>
<dbReference type="PANTHER" id="PTHR30290:SF83">
    <property type="entry name" value="ABC TRANSPORTER SUBSTRATE-BINDING PROTEIN"/>
    <property type="match status" value="1"/>
</dbReference>
<dbReference type="GO" id="GO:0030288">
    <property type="term" value="C:outer membrane-bounded periplasmic space"/>
    <property type="evidence" value="ECO:0007669"/>
    <property type="project" value="UniProtKB-ARBA"/>
</dbReference>
<dbReference type="EMBL" id="LLXZ01000220">
    <property type="protein sequence ID" value="KRQ94105.1"/>
    <property type="molecule type" value="Genomic_DNA"/>
</dbReference>
<evidence type="ECO:0000256" key="1">
    <source>
        <dbReference type="ARBA" id="ARBA00004418"/>
    </source>
</evidence>
<evidence type="ECO:0000256" key="2">
    <source>
        <dbReference type="ARBA" id="ARBA00005695"/>
    </source>
</evidence>
<comment type="caution">
    <text evidence="5">The sequence shown here is derived from an EMBL/GenBank/DDBJ whole genome shotgun (WGS) entry which is preliminary data.</text>
</comment>
<keyword evidence="3" id="KW-0732">Signal</keyword>
<comment type="similarity">
    <text evidence="2">Belongs to the bacterial solute-binding protein 5 family.</text>
</comment>
<dbReference type="Gene3D" id="3.90.76.10">
    <property type="entry name" value="Dipeptide-binding Protein, Domain 1"/>
    <property type="match status" value="1"/>
</dbReference>
<dbReference type="Pfam" id="PF00496">
    <property type="entry name" value="SBP_bac_5"/>
    <property type="match status" value="1"/>
</dbReference>
<dbReference type="SUPFAM" id="SSF53850">
    <property type="entry name" value="Periplasmic binding protein-like II"/>
    <property type="match status" value="1"/>
</dbReference>
<dbReference type="GO" id="GO:0015833">
    <property type="term" value="P:peptide transport"/>
    <property type="evidence" value="ECO:0007669"/>
    <property type="project" value="TreeGrafter"/>
</dbReference>
<feature type="domain" description="Solute-binding protein family 5" evidence="4">
    <location>
        <begin position="73"/>
        <end position="441"/>
    </location>
</feature>
<dbReference type="GO" id="GO:0043190">
    <property type="term" value="C:ATP-binding cassette (ABC) transporter complex"/>
    <property type="evidence" value="ECO:0007669"/>
    <property type="project" value="InterPro"/>
</dbReference>
<comment type="subcellular location">
    <subcellularLocation>
        <location evidence="1">Periplasm</location>
    </subcellularLocation>
</comment>
<feature type="chain" id="PRO_5006442012" evidence="3">
    <location>
        <begin position="22"/>
        <end position="530"/>
    </location>
</feature>
<reference evidence="5 6" key="1">
    <citation type="submission" date="2014-03" db="EMBL/GenBank/DDBJ databases">
        <title>Bradyrhizobium valentinum sp. nov., isolated from effective nodules of Lupinus mariae-josephae, a lupine endemic of basic-lime soils in Eastern Spain.</title>
        <authorList>
            <person name="Duran D."/>
            <person name="Rey L."/>
            <person name="Navarro A."/>
            <person name="Busquets A."/>
            <person name="Imperial J."/>
            <person name="Ruiz-Argueso T."/>
        </authorList>
    </citation>
    <scope>NUCLEOTIDE SEQUENCE [LARGE SCALE GENOMIC DNA]</scope>
    <source>
        <strain evidence="5 6">PAC68</strain>
    </source>
</reference>
<dbReference type="Gene3D" id="3.40.190.10">
    <property type="entry name" value="Periplasmic binding protein-like II"/>
    <property type="match status" value="1"/>
</dbReference>
<dbReference type="InterPro" id="IPR000914">
    <property type="entry name" value="SBP_5_dom"/>
</dbReference>
<dbReference type="STRING" id="280332.CQ12_20970"/>
<feature type="signal peptide" evidence="3">
    <location>
        <begin position="1"/>
        <end position="21"/>
    </location>
</feature>
<dbReference type="Gene3D" id="3.10.105.10">
    <property type="entry name" value="Dipeptide-binding Protein, Domain 3"/>
    <property type="match status" value="1"/>
</dbReference>
<accession>A0A0R3KEU8</accession>
<dbReference type="GO" id="GO:1904680">
    <property type="term" value="F:peptide transmembrane transporter activity"/>
    <property type="evidence" value="ECO:0007669"/>
    <property type="project" value="TreeGrafter"/>
</dbReference>
<evidence type="ECO:0000313" key="5">
    <source>
        <dbReference type="EMBL" id="KRQ94105.1"/>
    </source>
</evidence>
<evidence type="ECO:0000259" key="4">
    <source>
        <dbReference type="Pfam" id="PF00496"/>
    </source>
</evidence>
<dbReference type="InterPro" id="IPR039424">
    <property type="entry name" value="SBP_5"/>
</dbReference>
<protein>
    <submittedName>
        <fullName evidence="5">ABC transporter substrate-binding protein</fullName>
    </submittedName>
</protein>
<dbReference type="AlphaFoldDB" id="A0A0R3KEU8"/>
<gene>
    <name evidence="5" type="ORF">CQ12_20970</name>
</gene>
<dbReference type="CDD" id="cd00995">
    <property type="entry name" value="PBP2_NikA_DppA_OppA_like"/>
    <property type="match status" value="1"/>
</dbReference>